<evidence type="ECO:0000313" key="10">
    <source>
        <dbReference type="EMBL" id="BCS86239.1"/>
    </source>
</evidence>
<evidence type="ECO:0000256" key="6">
    <source>
        <dbReference type="ARBA" id="ARBA00023237"/>
    </source>
</evidence>
<protein>
    <submittedName>
        <fullName evidence="10">SusC/RagA family TonB-linked outer membrane protein</fullName>
    </submittedName>
</protein>
<evidence type="ECO:0000256" key="3">
    <source>
        <dbReference type="ARBA" id="ARBA00022452"/>
    </source>
</evidence>
<dbReference type="NCBIfam" id="TIGR04056">
    <property type="entry name" value="OMP_RagA_SusC"/>
    <property type="match status" value="1"/>
</dbReference>
<keyword evidence="2 7" id="KW-0813">Transport</keyword>
<dbReference type="InterPro" id="IPR039426">
    <property type="entry name" value="TonB-dep_rcpt-like"/>
</dbReference>
<dbReference type="EMBL" id="AP024484">
    <property type="protein sequence ID" value="BCS86239.1"/>
    <property type="molecule type" value="Genomic_DNA"/>
</dbReference>
<dbReference type="SUPFAM" id="SSF56935">
    <property type="entry name" value="Porins"/>
    <property type="match status" value="1"/>
</dbReference>
<evidence type="ECO:0000256" key="4">
    <source>
        <dbReference type="ARBA" id="ARBA00022692"/>
    </source>
</evidence>
<dbReference type="InterPro" id="IPR037066">
    <property type="entry name" value="Plug_dom_sf"/>
</dbReference>
<dbReference type="Gene3D" id="2.60.40.1120">
    <property type="entry name" value="Carboxypeptidase-like, regulatory domain"/>
    <property type="match status" value="1"/>
</dbReference>
<feature type="chain" id="PRO_5047005210" evidence="8">
    <location>
        <begin position="28"/>
        <end position="1093"/>
    </location>
</feature>
<reference evidence="10 11" key="1">
    <citation type="journal article" date="2022" name="Int. J. Syst. Evol. Microbiol.">
        <title>Prevotella herbatica sp. nov., a plant polysaccharide-decomposing anaerobic bacterium isolated from a methanogenic reactor.</title>
        <authorList>
            <person name="Uek A."/>
            <person name="Tonouchi A."/>
            <person name="Kaku N."/>
            <person name="Ueki K."/>
        </authorList>
    </citation>
    <scope>NUCLEOTIDE SEQUENCE [LARGE SCALE GENOMIC DNA]</scope>
    <source>
        <strain evidence="10 11">WR041</strain>
    </source>
</reference>
<sequence>MNSNSKVKLLAGFCSLGLLGYSPQTLAANATTTSMAVQQTKKITGTVSDSQGPIIGATVKVKGSNAGAITDIDGNFVLNAPANATIEVSYIGYITRTVKLGNENNLKVTLSEDNHSLQEVVVVGYGTMKKSDLAGASASLDEKTLKSAPMTNIDQSFQGRIAGVDAVRTSGAPGSAISVSIRGNATINAGADPLYVVDGVIFQSQSNSGASLGLGDALGNGSHSTISPLSLLNPSDIVNIEVLKDASATAIYGAQGANGVVLITTKKGKAGEAKFTYSGSVTASRQNNRLDILNLREFAEFYNDMAAQGEISKPDKTYSDPSILGKGTNWQDAIFQTAWQQQHQVSAEGGTDKINYYVSGSYTDQDGTIIGSNFNRYSFRVNLTAQLKKWFKLGLNATYSKTSESLKLADSDEGLINYSLTTPPDIQIYNIDGGYSSVSKEGFTNPNPIALAMLDDILLDRQSLNGSIFADITPMKNLTWHIQLGYDIGASKAETYNPMVNLGTWVRAQNQGRIQKNSNNYWSLSNYLTYNMQFGKHGITAMLGQECWESNYDFTSIFNTNLPNDIVHNPALGSGTPQIGEGWGSSSMASFFTRETYNYNDRYLGTYTYRYDGSSNFGPNKRWAGFHSVALAWRFSNEKFIQDIAGDWLSNGKLRIGWGQTGNSNIGSYKWGSAMSVMETGLGTSYRPQNLKNLDIQWETQDQWNIGLDLGLFNNRVNFTADWYKKESKNMLMQLILPSIMGTSGNSSSALAAPYGNYGNIENHGIELALNTKPFVSKDFEWDSDINVSINRNKLKSLAGSTALLGYGQWSDVVSRTTPGESLYGFYGYEVEGVYQNFQDILNSPVNTLQKNNPIITDANGKKSWSTDPTKYSRTNTTYVGDLKYKDVNGDGIIDEKDKTNIGSPLPKWTFGWNNTLRYKNFDLNIFINGNVGNKVANYLKLKLTHMNSPWTNQLADINNRARLTATDGNVTGSWYDNISNIMVSNPDASLPRASINDPNDNDAFSSRYIENGSYLRLKSVTLGYTFDKKLIQKIGLTNLRLTFNATNLFTITGYDGYDPEIGLSTASANVFGLDNGRYPSPTSFTFGLNASF</sequence>
<keyword evidence="4 7" id="KW-0812">Transmembrane</keyword>
<accession>A0ABM7P0E2</accession>
<evidence type="ECO:0000313" key="11">
    <source>
        <dbReference type="Proteomes" id="UP001319045"/>
    </source>
</evidence>
<dbReference type="Pfam" id="PF07715">
    <property type="entry name" value="Plug"/>
    <property type="match status" value="1"/>
</dbReference>
<dbReference type="Gene3D" id="2.170.130.10">
    <property type="entry name" value="TonB-dependent receptor, plug domain"/>
    <property type="match status" value="1"/>
</dbReference>
<dbReference type="InterPro" id="IPR023996">
    <property type="entry name" value="TonB-dep_OMP_SusC/RagA"/>
</dbReference>
<organism evidence="10 11">
    <name type="scientific">Prevotella herbatica</name>
    <dbReference type="NCBI Taxonomy" id="2801997"/>
    <lineage>
        <taxon>Bacteria</taxon>
        <taxon>Pseudomonadati</taxon>
        <taxon>Bacteroidota</taxon>
        <taxon>Bacteroidia</taxon>
        <taxon>Bacteroidales</taxon>
        <taxon>Prevotellaceae</taxon>
        <taxon>Prevotella</taxon>
    </lineage>
</organism>
<keyword evidence="8" id="KW-0732">Signal</keyword>
<dbReference type="Proteomes" id="UP001319045">
    <property type="component" value="Chromosome"/>
</dbReference>
<dbReference type="InterPro" id="IPR008969">
    <property type="entry name" value="CarboxyPept-like_regulatory"/>
</dbReference>
<dbReference type="InterPro" id="IPR023997">
    <property type="entry name" value="TonB-dep_OMP_SusC/RagA_CS"/>
</dbReference>
<feature type="domain" description="TonB-dependent receptor plug" evidence="9">
    <location>
        <begin position="130"/>
        <end position="260"/>
    </location>
</feature>
<dbReference type="InterPro" id="IPR012910">
    <property type="entry name" value="Plug_dom"/>
</dbReference>
<keyword evidence="11" id="KW-1185">Reference proteome</keyword>
<evidence type="ECO:0000256" key="2">
    <source>
        <dbReference type="ARBA" id="ARBA00022448"/>
    </source>
</evidence>
<comment type="subcellular location">
    <subcellularLocation>
        <location evidence="1 7">Cell outer membrane</location>
        <topology evidence="1 7">Multi-pass membrane protein</topology>
    </subcellularLocation>
</comment>
<keyword evidence="6 7" id="KW-0998">Cell outer membrane</keyword>
<proteinExistence type="inferred from homology"/>
<evidence type="ECO:0000259" key="9">
    <source>
        <dbReference type="Pfam" id="PF07715"/>
    </source>
</evidence>
<keyword evidence="3 7" id="KW-1134">Transmembrane beta strand</keyword>
<dbReference type="InterPro" id="IPR036942">
    <property type="entry name" value="Beta-barrel_TonB_sf"/>
</dbReference>
<dbReference type="Gene3D" id="2.40.170.20">
    <property type="entry name" value="TonB-dependent receptor, beta-barrel domain"/>
    <property type="match status" value="1"/>
</dbReference>
<evidence type="ECO:0000256" key="8">
    <source>
        <dbReference type="SAM" id="SignalP"/>
    </source>
</evidence>
<dbReference type="PROSITE" id="PS52016">
    <property type="entry name" value="TONB_DEPENDENT_REC_3"/>
    <property type="match status" value="1"/>
</dbReference>
<dbReference type="SUPFAM" id="SSF49464">
    <property type="entry name" value="Carboxypeptidase regulatory domain-like"/>
    <property type="match status" value="1"/>
</dbReference>
<dbReference type="RefSeq" id="WP_207153809.1">
    <property type="nucleotide sequence ID" value="NZ_AP024484.1"/>
</dbReference>
<gene>
    <name evidence="10" type="ORF">prwr041_21320</name>
</gene>
<dbReference type="Pfam" id="PF13715">
    <property type="entry name" value="CarbopepD_reg_2"/>
    <property type="match status" value="1"/>
</dbReference>
<keyword evidence="5 7" id="KW-0472">Membrane</keyword>
<evidence type="ECO:0000256" key="5">
    <source>
        <dbReference type="ARBA" id="ARBA00023136"/>
    </source>
</evidence>
<evidence type="ECO:0000256" key="1">
    <source>
        <dbReference type="ARBA" id="ARBA00004571"/>
    </source>
</evidence>
<comment type="similarity">
    <text evidence="7">Belongs to the TonB-dependent receptor family.</text>
</comment>
<dbReference type="NCBIfam" id="TIGR04057">
    <property type="entry name" value="SusC_RagA_signa"/>
    <property type="match status" value="1"/>
</dbReference>
<evidence type="ECO:0000256" key="7">
    <source>
        <dbReference type="PROSITE-ProRule" id="PRU01360"/>
    </source>
</evidence>
<name>A0ABM7P0E2_9BACT</name>
<feature type="signal peptide" evidence="8">
    <location>
        <begin position="1"/>
        <end position="27"/>
    </location>
</feature>